<feature type="signal peptide" evidence="1">
    <location>
        <begin position="1"/>
        <end position="22"/>
    </location>
</feature>
<organism evidence="2 3">
    <name type="scientific">Sedimentitalea arenosa</name>
    <dbReference type="NCBI Taxonomy" id="2798803"/>
    <lineage>
        <taxon>Bacteria</taxon>
        <taxon>Pseudomonadati</taxon>
        <taxon>Pseudomonadota</taxon>
        <taxon>Alphaproteobacteria</taxon>
        <taxon>Rhodobacterales</taxon>
        <taxon>Paracoccaceae</taxon>
        <taxon>Sedimentitalea</taxon>
    </lineage>
</organism>
<sequence>MHHFLKKLAVPAIAALPSTALAEDWSFAASVYLFTPETETTVGDVGSTLSFKEALENLDAAFMGTFEARRGRWSLVGDYMLTDLSFGNSVSNPNFDTVNTTAKTEFFSGYATYRVYQESTASVDLAAGFRWFKTDTELVALSGGTDVARAGASDSWVDPVIGLRAEFALTDRWSGLFFADYGGFSSDSETWQVLVTANYALSEKWMLRAGYRQISVDHDINGRGFTFEQSGPIFGAVFSF</sequence>
<comment type="caution">
    <text evidence="2">The sequence shown here is derived from an EMBL/GenBank/DDBJ whole genome shotgun (WGS) entry which is preliminary data.</text>
</comment>
<evidence type="ECO:0000313" key="3">
    <source>
        <dbReference type="Proteomes" id="UP000619079"/>
    </source>
</evidence>
<keyword evidence="1" id="KW-0732">Signal</keyword>
<reference evidence="2" key="1">
    <citation type="submission" date="2020-12" db="EMBL/GenBank/DDBJ databases">
        <title>Sedimentitalea sp. nov., isolated from sand in Incheon.</title>
        <authorList>
            <person name="Kim W."/>
        </authorList>
    </citation>
    <scope>NUCLEOTIDE SEQUENCE</scope>
    <source>
        <strain evidence="2">CAU 1593</strain>
    </source>
</reference>
<dbReference type="SUPFAM" id="SSF56935">
    <property type="entry name" value="Porins"/>
    <property type="match status" value="1"/>
</dbReference>
<dbReference type="AlphaFoldDB" id="A0A8J7LWA0"/>
<name>A0A8J7LWA0_9RHOB</name>
<protein>
    <submittedName>
        <fullName evidence="2">Porin family protein</fullName>
    </submittedName>
</protein>
<dbReference type="Proteomes" id="UP000619079">
    <property type="component" value="Unassembled WGS sequence"/>
</dbReference>
<dbReference type="RefSeq" id="WP_199024732.1">
    <property type="nucleotide sequence ID" value="NZ_JAELVR010000006.1"/>
</dbReference>
<keyword evidence="3" id="KW-1185">Reference proteome</keyword>
<accession>A0A8J7LWA0</accession>
<gene>
    <name evidence="2" type="ORF">JF290_10070</name>
</gene>
<evidence type="ECO:0000313" key="2">
    <source>
        <dbReference type="EMBL" id="MBJ6371871.1"/>
    </source>
</evidence>
<evidence type="ECO:0000256" key="1">
    <source>
        <dbReference type="SAM" id="SignalP"/>
    </source>
</evidence>
<feature type="chain" id="PRO_5035323834" evidence="1">
    <location>
        <begin position="23"/>
        <end position="240"/>
    </location>
</feature>
<proteinExistence type="predicted"/>
<dbReference type="EMBL" id="JAELVR010000006">
    <property type="protein sequence ID" value="MBJ6371871.1"/>
    <property type="molecule type" value="Genomic_DNA"/>
</dbReference>